<gene>
    <name evidence="2" type="ORF">FS320_20425</name>
</gene>
<evidence type="ECO:0000313" key="3">
    <source>
        <dbReference type="Proteomes" id="UP000403266"/>
    </source>
</evidence>
<dbReference type="Gene3D" id="3.30.1380.10">
    <property type="match status" value="1"/>
</dbReference>
<proteinExistence type="predicted"/>
<accession>A0A5N7MK94</accession>
<protein>
    <submittedName>
        <fullName evidence="2">M15 family metallopeptidase</fullName>
    </submittedName>
</protein>
<dbReference type="Proteomes" id="UP000403266">
    <property type="component" value="Unassembled WGS sequence"/>
</dbReference>
<dbReference type="SUPFAM" id="SSF55166">
    <property type="entry name" value="Hedgehog/DD-peptidase"/>
    <property type="match status" value="1"/>
</dbReference>
<comment type="caution">
    <text evidence="2">The sequence shown here is derived from an EMBL/GenBank/DDBJ whole genome shotgun (WGS) entry which is preliminary data.</text>
</comment>
<name>A0A5N7MK94_9HYPH</name>
<dbReference type="OrthoDB" id="8479979at2"/>
<dbReference type="EMBL" id="VOSK01000091">
    <property type="protein sequence ID" value="MPR27481.1"/>
    <property type="molecule type" value="Genomic_DNA"/>
</dbReference>
<evidence type="ECO:0000313" key="2">
    <source>
        <dbReference type="EMBL" id="MPR27481.1"/>
    </source>
</evidence>
<organism evidence="2 3">
    <name type="scientific">Microvirga tunisiensis</name>
    <dbReference type="NCBI Taxonomy" id="2108360"/>
    <lineage>
        <taxon>Bacteria</taxon>
        <taxon>Pseudomonadati</taxon>
        <taxon>Pseudomonadota</taxon>
        <taxon>Alphaproteobacteria</taxon>
        <taxon>Hyphomicrobiales</taxon>
        <taxon>Methylobacteriaceae</taxon>
        <taxon>Microvirga</taxon>
    </lineage>
</organism>
<sequence>MQAHGLVDLGQAGDGRVDAIRSGRASNDSLALQGLSVLHSSAFLWHHPAATVQAAMRRYLRFFCLRLLGVTLVSFVLHAGVHAEPCGAPSRPLKTPDRGLAGPCGVYATIPAQDEYGRDQLAMFHSWNPDPVGNHETNLRTLHPVLARVVQKTKADNPNLRFVIGSGRRDGRLQRMAVAWGWSRTQDSPHRTGRAVDLWPLDRESRISFDPQAQNRIAVALRKAAAELGVPIRWGGRFHGFKDMDRSHFELVPP</sequence>
<evidence type="ECO:0000259" key="1">
    <source>
        <dbReference type="Pfam" id="PF13539"/>
    </source>
</evidence>
<dbReference type="InterPro" id="IPR009045">
    <property type="entry name" value="Zn_M74/Hedgehog-like"/>
</dbReference>
<keyword evidence="3" id="KW-1185">Reference proteome</keyword>
<dbReference type="GO" id="GO:0008233">
    <property type="term" value="F:peptidase activity"/>
    <property type="evidence" value="ECO:0007669"/>
    <property type="project" value="InterPro"/>
</dbReference>
<dbReference type="InterPro" id="IPR039561">
    <property type="entry name" value="Peptidase_M15C"/>
</dbReference>
<dbReference type="AlphaFoldDB" id="A0A5N7MK94"/>
<reference evidence="2 3" key="1">
    <citation type="journal article" date="2019" name="Syst. Appl. Microbiol.">
        <title>Microvirga tunisiensis sp. nov., a root nodule symbiotic bacterium isolated from Lupinus micranthus and L. luteus grown in Northern Tunisia.</title>
        <authorList>
            <person name="Msaddak A."/>
            <person name="Rejili M."/>
            <person name="Duran D."/>
            <person name="Mars M."/>
            <person name="Palacios J.M."/>
            <person name="Ruiz-Argueso T."/>
            <person name="Rey L."/>
            <person name="Imperial J."/>
        </authorList>
    </citation>
    <scope>NUCLEOTIDE SEQUENCE [LARGE SCALE GENOMIC DNA]</scope>
    <source>
        <strain evidence="2 3">Lmie10</strain>
    </source>
</reference>
<feature type="domain" description="Peptidase M15C" evidence="1">
    <location>
        <begin position="185"/>
        <end position="251"/>
    </location>
</feature>
<dbReference type="Pfam" id="PF13539">
    <property type="entry name" value="Peptidase_M15_4"/>
    <property type="match status" value="1"/>
</dbReference>